<dbReference type="GO" id="GO:0005886">
    <property type="term" value="C:plasma membrane"/>
    <property type="evidence" value="ECO:0007669"/>
    <property type="project" value="UniProtKB-SubCell"/>
</dbReference>
<evidence type="ECO:0000256" key="7">
    <source>
        <dbReference type="RuleBase" id="RU363032"/>
    </source>
</evidence>
<feature type="domain" description="ABC transmembrane type-1" evidence="8">
    <location>
        <begin position="81"/>
        <end position="266"/>
    </location>
</feature>
<feature type="transmembrane region" description="Helical" evidence="7">
    <location>
        <begin position="141"/>
        <end position="159"/>
    </location>
</feature>
<evidence type="ECO:0000259" key="8">
    <source>
        <dbReference type="PROSITE" id="PS50928"/>
    </source>
</evidence>
<keyword evidence="6 7" id="KW-0472">Membrane</keyword>
<dbReference type="InterPro" id="IPR035906">
    <property type="entry name" value="MetI-like_sf"/>
</dbReference>
<keyword evidence="4 7" id="KW-0812">Transmembrane</keyword>
<proteinExistence type="inferred from homology"/>
<dbReference type="Proteomes" id="UP001305498">
    <property type="component" value="Chromosome"/>
</dbReference>
<name>A0AA97I516_9MICO</name>
<dbReference type="PANTHER" id="PTHR43386">
    <property type="entry name" value="OLIGOPEPTIDE TRANSPORT SYSTEM PERMEASE PROTEIN APPC"/>
    <property type="match status" value="1"/>
</dbReference>
<comment type="subcellular location">
    <subcellularLocation>
        <location evidence="1 7">Cell membrane</location>
        <topology evidence="1 7">Multi-pass membrane protein</topology>
    </subcellularLocation>
</comment>
<evidence type="ECO:0000256" key="1">
    <source>
        <dbReference type="ARBA" id="ARBA00004651"/>
    </source>
</evidence>
<evidence type="ECO:0000256" key="4">
    <source>
        <dbReference type="ARBA" id="ARBA00022692"/>
    </source>
</evidence>
<comment type="similarity">
    <text evidence="7">Belongs to the binding-protein-dependent transport system permease family.</text>
</comment>
<evidence type="ECO:0000256" key="3">
    <source>
        <dbReference type="ARBA" id="ARBA00022475"/>
    </source>
</evidence>
<dbReference type="CDD" id="cd06261">
    <property type="entry name" value="TM_PBP2"/>
    <property type="match status" value="1"/>
</dbReference>
<feature type="transmembrane region" description="Helical" evidence="7">
    <location>
        <begin position="17"/>
        <end position="37"/>
    </location>
</feature>
<dbReference type="KEGG" id="mbet:N8K70_13270"/>
<dbReference type="InterPro" id="IPR050366">
    <property type="entry name" value="BP-dependent_transpt_permease"/>
</dbReference>
<dbReference type="SUPFAM" id="SSF161098">
    <property type="entry name" value="MetI-like"/>
    <property type="match status" value="1"/>
</dbReference>
<keyword evidence="2 7" id="KW-0813">Transport</keyword>
<keyword evidence="3" id="KW-1003">Cell membrane</keyword>
<feature type="transmembrane region" description="Helical" evidence="7">
    <location>
        <begin position="240"/>
        <end position="262"/>
    </location>
</feature>
<feature type="transmembrane region" description="Helical" evidence="7">
    <location>
        <begin position="112"/>
        <end position="135"/>
    </location>
</feature>
<dbReference type="AlphaFoldDB" id="A0AA97I516"/>
<dbReference type="EMBL" id="CP118157">
    <property type="protein sequence ID" value="WOF22349.1"/>
    <property type="molecule type" value="Genomic_DNA"/>
</dbReference>
<feature type="transmembrane region" description="Helical" evidence="7">
    <location>
        <begin position="85"/>
        <end position="105"/>
    </location>
</feature>
<accession>A0AA97I516</accession>
<sequence>MTAAADLARRALRRPGLLLAIAVVVIVAGWAIAPGLFAPGDPLRAVPEDRLGAPSAAHLFGTDELGRDLFIRVVHGASLSIRSTLLAVVIALVAGSLVGILAGYLGGVVDGVLMRAIDVVLAIPGLLLSLAVIAALGAGSLQISIAVGVGSLPSFARVVRSETMRVRSSDFVETCRALGVRGPRMLVRHVLPNVLGPVVVLAVATLATAVLAVSALSFLGFGTPPPAPEWGNLISEGRDYLASAWWLTMLPAAVVVAVVLSVNHLSRSLSRESGRSA</sequence>
<dbReference type="Gene3D" id="1.10.3720.10">
    <property type="entry name" value="MetI-like"/>
    <property type="match status" value="1"/>
</dbReference>
<dbReference type="GO" id="GO:0055085">
    <property type="term" value="P:transmembrane transport"/>
    <property type="evidence" value="ECO:0007669"/>
    <property type="project" value="InterPro"/>
</dbReference>
<evidence type="ECO:0000256" key="2">
    <source>
        <dbReference type="ARBA" id="ARBA00022448"/>
    </source>
</evidence>
<keyword evidence="10" id="KW-1185">Reference proteome</keyword>
<feature type="transmembrane region" description="Helical" evidence="7">
    <location>
        <begin position="194"/>
        <end position="220"/>
    </location>
</feature>
<evidence type="ECO:0000256" key="5">
    <source>
        <dbReference type="ARBA" id="ARBA00022989"/>
    </source>
</evidence>
<dbReference type="InterPro" id="IPR000515">
    <property type="entry name" value="MetI-like"/>
</dbReference>
<dbReference type="PANTHER" id="PTHR43386:SF1">
    <property type="entry name" value="D,D-DIPEPTIDE TRANSPORT SYSTEM PERMEASE PROTEIN DDPC-RELATED"/>
    <property type="match status" value="1"/>
</dbReference>
<keyword evidence="5 7" id="KW-1133">Transmembrane helix</keyword>
<protein>
    <submittedName>
        <fullName evidence="9">ABC transporter permease</fullName>
    </submittedName>
</protein>
<dbReference type="Pfam" id="PF00528">
    <property type="entry name" value="BPD_transp_1"/>
    <property type="match status" value="1"/>
</dbReference>
<dbReference type="PROSITE" id="PS50928">
    <property type="entry name" value="ABC_TM1"/>
    <property type="match status" value="1"/>
</dbReference>
<organism evidence="9 10">
    <name type="scientific">Microbacterium betulae</name>
    <dbReference type="NCBI Taxonomy" id="2981139"/>
    <lineage>
        <taxon>Bacteria</taxon>
        <taxon>Bacillati</taxon>
        <taxon>Actinomycetota</taxon>
        <taxon>Actinomycetes</taxon>
        <taxon>Micrococcales</taxon>
        <taxon>Microbacteriaceae</taxon>
        <taxon>Microbacterium</taxon>
    </lineage>
</organism>
<gene>
    <name evidence="9" type="ORF">N8K70_13270</name>
</gene>
<evidence type="ECO:0000313" key="9">
    <source>
        <dbReference type="EMBL" id="WOF22349.1"/>
    </source>
</evidence>
<reference evidence="9 10" key="1">
    <citation type="submission" date="2023-02" db="EMBL/GenBank/DDBJ databases">
        <title>Microbacterium betulae sp. nov., isolated from birch wood.</title>
        <authorList>
            <person name="Pasciak M."/>
            <person name="Pawlik K.J."/>
            <person name="Martynowski D."/>
            <person name="Laczmanski L."/>
            <person name="Ciekot J."/>
            <person name="Szponar B."/>
            <person name="Wojcik-Fatla A."/>
            <person name="Mackiewicz B."/>
            <person name="Farian E."/>
            <person name="Cholewa G."/>
            <person name="Cholewa A."/>
            <person name="Dutkiewicz J."/>
        </authorList>
    </citation>
    <scope>NUCLEOTIDE SEQUENCE [LARGE SCALE GENOMIC DNA]</scope>
    <source>
        <strain evidence="9 10">AB</strain>
    </source>
</reference>
<evidence type="ECO:0000313" key="10">
    <source>
        <dbReference type="Proteomes" id="UP001305498"/>
    </source>
</evidence>
<dbReference type="RefSeq" id="WP_317138821.1">
    <property type="nucleotide sequence ID" value="NZ_CP118157.1"/>
</dbReference>
<evidence type="ECO:0000256" key="6">
    <source>
        <dbReference type="ARBA" id="ARBA00023136"/>
    </source>
</evidence>